<dbReference type="InterPro" id="IPR002156">
    <property type="entry name" value="RNaseH_domain"/>
</dbReference>
<dbReference type="InterPro" id="IPR012337">
    <property type="entry name" value="RNaseH-like_sf"/>
</dbReference>
<feature type="domain" description="Integrase catalytic" evidence="2">
    <location>
        <begin position="273"/>
        <end position="434"/>
    </location>
</feature>
<proteinExistence type="predicted"/>
<dbReference type="InterPro" id="IPR036397">
    <property type="entry name" value="RNaseH_sf"/>
</dbReference>
<protein>
    <submittedName>
        <fullName evidence="3">Uncharacterized protein</fullName>
    </submittedName>
</protein>
<name>A0A2Z6PGY6_TRISU</name>
<keyword evidence="4" id="KW-1185">Reference proteome</keyword>
<reference evidence="4" key="1">
    <citation type="journal article" date="2017" name="Front. Plant Sci.">
        <title>Climate Clever Clovers: New Paradigm to Reduce the Environmental Footprint of Ruminants by Breeding Low Methanogenic Forages Utilizing Haplotype Variation.</title>
        <authorList>
            <person name="Kaur P."/>
            <person name="Appels R."/>
            <person name="Bayer P.E."/>
            <person name="Keeble-Gagnere G."/>
            <person name="Wang J."/>
            <person name="Hirakawa H."/>
            <person name="Shirasawa K."/>
            <person name="Vercoe P."/>
            <person name="Stefanova K."/>
            <person name="Durmic Z."/>
            <person name="Nichols P."/>
            <person name="Revell C."/>
            <person name="Isobe S.N."/>
            <person name="Edwards D."/>
            <person name="Erskine W."/>
        </authorList>
    </citation>
    <scope>NUCLEOTIDE SEQUENCE [LARGE SCALE GENOMIC DNA]</scope>
    <source>
        <strain evidence="4">cv. Daliak</strain>
    </source>
</reference>
<dbReference type="Pfam" id="PF00665">
    <property type="entry name" value="rve"/>
    <property type="match status" value="1"/>
</dbReference>
<dbReference type="GO" id="GO:0004523">
    <property type="term" value="F:RNA-DNA hybrid ribonuclease activity"/>
    <property type="evidence" value="ECO:0007669"/>
    <property type="project" value="InterPro"/>
</dbReference>
<dbReference type="CDD" id="cd09279">
    <property type="entry name" value="RNase_HI_like"/>
    <property type="match status" value="1"/>
</dbReference>
<evidence type="ECO:0000313" key="4">
    <source>
        <dbReference type="Proteomes" id="UP000242715"/>
    </source>
</evidence>
<dbReference type="Pfam" id="PF13456">
    <property type="entry name" value="RVT_3"/>
    <property type="match status" value="1"/>
</dbReference>
<dbReference type="Gene3D" id="1.10.340.70">
    <property type="match status" value="1"/>
</dbReference>
<dbReference type="PANTHER" id="PTHR48475">
    <property type="entry name" value="RIBONUCLEASE H"/>
    <property type="match status" value="1"/>
</dbReference>
<evidence type="ECO:0000259" key="2">
    <source>
        <dbReference type="PROSITE" id="PS50994"/>
    </source>
</evidence>
<dbReference type="EMBL" id="DF974738">
    <property type="protein sequence ID" value="GAU50320.1"/>
    <property type="molecule type" value="Genomic_DNA"/>
</dbReference>
<dbReference type="OrthoDB" id="1934939at2759"/>
<accession>A0A2Z6PGY6</accession>
<dbReference type="AlphaFoldDB" id="A0A2Z6PGY6"/>
<dbReference type="PANTHER" id="PTHR48475:SF1">
    <property type="entry name" value="RNASE H TYPE-1 DOMAIN-CONTAINING PROTEIN"/>
    <property type="match status" value="1"/>
</dbReference>
<evidence type="ECO:0000259" key="1">
    <source>
        <dbReference type="PROSITE" id="PS50879"/>
    </source>
</evidence>
<dbReference type="GO" id="GO:0015074">
    <property type="term" value="P:DNA integration"/>
    <property type="evidence" value="ECO:0007669"/>
    <property type="project" value="InterPro"/>
</dbReference>
<dbReference type="GO" id="GO:0003676">
    <property type="term" value="F:nucleic acid binding"/>
    <property type="evidence" value="ECO:0007669"/>
    <property type="project" value="InterPro"/>
</dbReference>
<sequence length="565" mass="64753">MYLKMKDCDEPMFGEGPDPESKWGLIFDGAINVYGSGIGAIIVTPKGAHIPFTARLQFECTNNIAEYEACIMGIEEAIDLRIKNIDIYGDSTLVINQIKGEWETRHAGLIPYRDYARRLLTFFNKVELHHIPRDENQMADALATLSSMYRVNCRNEVPTISIRCLERPAHVFAAEEVIDGKPWFHDIKMFLQKQEYPLGASNKDKHEADLLMHEVHEGSFGTHPNRHTMAKKMLRAGYYWLTMESDCYKRARKCHKCQIYADKIHLPPTSLNVLSSPWPLSMWGIDMIGRIEPKASNGHRFILVAIDYFTKWVEAASYANVTKQVVVRFVKNHIICRYGVPNKIITDNGTNLNNKMMKDLCDEFKIEHHNSSPYRPQMNGAVEAANKNIKKIVQKMVVTYKDWHEMLPFALHGYLTSVRTSTGATPFALVYGMEAVLPVEVEIPSMRVLMETELAEAELCQNIYDQLNLIEEKRMAALCHGQLYQRRMKQGFNRMVRPREFREGDLVLKKILSFQPDSRGKWTPNYEVPYVVKRAFSGGAMTLATMDGDELPRPVNANAVKKYFV</sequence>
<dbReference type="InterPro" id="IPR001584">
    <property type="entry name" value="Integrase_cat-core"/>
</dbReference>
<dbReference type="Gene3D" id="3.30.420.10">
    <property type="entry name" value="Ribonuclease H-like superfamily/Ribonuclease H"/>
    <property type="match status" value="2"/>
</dbReference>
<dbReference type="Proteomes" id="UP000242715">
    <property type="component" value="Unassembled WGS sequence"/>
</dbReference>
<dbReference type="PROSITE" id="PS50994">
    <property type="entry name" value="INTEGRASE"/>
    <property type="match status" value="1"/>
</dbReference>
<gene>
    <name evidence="3" type="ORF">TSUD_136160</name>
</gene>
<evidence type="ECO:0000313" key="3">
    <source>
        <dbReference type="EMBL" id="GAU50320.1"/>
    </source>
</evidence>
<dbReference type="Pfam" id="PF17921">
    <property type="entry name" value="Integrase_H2C2"/>
    <property type="match status" value="1"/>
</dbReference>
<dbReference type="PROSITE" id="PS50879">
    <property type="entry name" value="RNASE_H_1"/>
    <property type="match status" value="1"/>
</dbReference>
<feature type="domain" description="RNase H type-1" evidence="1">
    <location>
        <begin position="19"/>
        <end position="148"/>
    </location>
</feature>
<organism evidence="3 4">
    <name type="scientific">Trifolium subterraneum</name>
    <name type="common">Subterranean clover</name>
    <dbReference type="NCBI Taxonomy" id="3900"/>
    <lineage>
        <taxon>Eukaryota</taxon>
        <taxon>Viridiplantae</taxon>
        <taxon>Streptophyta</taxon>
        <taxon>Embryophyta</taxon>
        <taxon>Tracheophyta</taxon>
        <taxon>Spermatophyta</taxon>
        <taxon>Magnoliopsida</taxon>
        <taxon>eudicotyledons</taxon>
        <taxon>Gunneridae</taxon>
        <taxon>Pentapetalae</taxon>
        <taxon>rosids</taxon>
        <taxon>fabids</taxon>
        <taxon>Fabales</taxon>
        <taxon>Fabaceae</taxon>
        <taxon>Papilionoideae</taxon>
        <taxon>50 kb inversion clade</taxon>
        <taxon>NPAAA clade</taxon>
        <taxon>Hologalegina</taxon>
        <taxon>IRL clade</taxon>
        <taxon>Trifolieae</taxon>
        <taxon>Trifolium</taxon>
    </lineage>
</organism>
<dbReference type="InterPro" id="IPR041588">
    <property type="entry name" value="Integrase_H2C2"/>
</dbReference>
<dbReference type="SUPFAM" id="SSF53098">
    <property type="entry name" value="Ribonuclease H-like"/>
    <property type="match status" value="2"/>
</dbReference>